<sequence>MKKLGARDLEDLLQCAIPAFDGLFPPEHNERVLKLLYRMAEWHACAKLRMHTDPGTLTHFAKLTPETFELPRETAARGRREQRAAEAKAAAARTAVADPAPAFASIVPPAAATAPPLPTKSTSRKEKTLNLNTYKFHAMGDYSSTIPLFGPTDIYSSQLGEALHKLVKSLYGLTNKRSHASQIGKRYMRIQRAKVAARRVRKHGHHVAIGEDDPLGATPPDVHHHTSKARRKPLDIFSSFHRRTSDPAMKDFIPKLQDHILGRLLERDFDGDTHEEFTPADRKTVRIQSNKIYATRTLRVNYTTYDVRRGQDTLNPRTSSFVMIRSPETEAGAHPYWYCQLLGVFHANVFRVTESGATSPTPMEFLWVRWMGVEPGYRAGIKRARLPKVGFVPESDPFAFGFLDPQHVLRGSHLIPDFVGGRTNELLATQEETAARAPEDTEDWATYYVDIFADRDMFMRYFGGGIGHLDIGPSEGVDDDDDDDPAAVLQEDEVRAGAATTHTEDSDPESDSSSESEEDTDGDDSGKELDDDDLEFEDEEDFTFGAD</sequence>
<feature type="compositionally biased region" description="Acidic residues" evidence="1">
    <location>
        <begin position="506"/>
        <end position="547"/>
    </location>
</feature>
<proteinExistence type="predicted"/>
<feature type="region of interest" description="Disordered" evidence="1">
    <location>
        <begin position="472"/>
        <end position="547"/>
    </location>
</feature>
<feature type="compositionally biased region" description="Acidic residues" evidence="1">
    <location>
        <begin position="476"/>
        <end position="485"/>
    </location>
</feature>
<comment type="caution">
    <text evidence="2">The sequence shown here is derived from an EMBL/GenBank/DDBJ whole genome shotgun (WGS) entry which is preliminary data.</text>
</comment>
<dbReference type="EMBL" id="JARJCM010000107">
    <property type="protein sequence ID" value="KAJ7028903.1"/>
    <property type="molecule type" value="Genomic_DNA"/>
</dbReference>
<reference evidence="2" key="1">
    <citation type="submission" date="2023-03" db="EMBL/GenBank/DDBJ databases">
        <title>Massive genome expansion in bonnet fungi (Mycena s.s.) driven by repeated elements and novel gene families across ecological guilds.</title>
        <authorList>
            <consortium name="Lawrence Berkeley National Laboratory"/>
            <person name="Harder C.B."/>
            <person name="Miyauchi S."/>
            <person name="Viragh M."/>
            <person name="Kuo A."/>
            <person name="Thoen E."/>
            <person name="Andreopoulos B."/>
            <person name="Lu D."/>
            <person name="Skrede I."/>
            <person name="Drula E."/>
            <person name="Henrissat B."/>
            <person name="Morin E."/>
            <person name="Kohler A."/>
            <person name="Barry K."/>
            <person name="LaButti K."/>
            <person name="Morin E."/>
            <person name="Salamov A."/>
            <person name="Lipzen A."/>
            <person name="Mereny Z."/>
            <person name="Hegedus B."/>
            <person name="Baldrian P."/>
            <person name="Stursova M."/>
            <person name="Weitz H."/>
            <person name="Taylor A."/>
            <person name="Grigoriev I.V."/>
            <person name="Nagy L.G."/>
            <person name="Martin F."/>
            <person name="Kauserud H."/>
        </authorList>
    </citation>
    <scope>NUCLEOTIDE SEQUENCE</scope>
    <source>
        <strain evidence="2">CBHHK200</strain>
    </source>
</reference>
<gene>
    <name evidence="2" type="ORF">C8F04DRAFT_1289312</name>
</gene>
<feature type="region of interest" description="Disordered" evidence="1">
    <location>
        <begin position="209"/>
        <end position="229"/>
    </location>
</feature>
<protein>
    <submittedName>
        <fullName evidence="2">Uncharacterized protein</fullName>
    </submittedName>
</protein>
<evidence type="ECO:0000256" key="1">
    <source>
        <dbReference type="SAM" id="MobiDB-lite"/>
    </source>
</evidence>
<name>A0AAD6SJU6_9AGAR</name>
<dbReference type="AlphaFoldDB" id="A0AAD6SJU6"/>
<organism evidence="2 3">
    <name type="scientific">Mycena alexandri</name>
    <dbReference type="NCBI Taxonomy" id="1745969"/>
    <lineage>
        <taxon>Eukaryota</taxon>
        <taxon>Fungi</taxon>
        <taxon>Dikarya</taxon>
        <taxon>Basidiomycota</taxon>
        <taxon>Agaricomycotina</taxon>
        <taxon>Agaricomycetes</taxon>
        <taxon>Agaricomycetidae</taxon>
        <taxon>Agaricales</taxon>
        <taxon>Marasmiineae</taxon>
        <taxon>Mycenaceae</taxon>
        <taxon>Mycena</taxon>
    </lineage>
</organism>
<keyword evidence="3" id="KW-1185">Reference proteome</keyword>
<accession>A0AAD6SJU6</accession>
<dbReference type="Proteomes" id="UP001218188">
    <property type="component" value="Unassembled WGS sequence"/>
</dbReference>
<evidence type="ECO:0000313" key="2">
    <source>
        <dbReference type="EMBL" id="KAJ7028903.1"/>
    </source>
</evidence>
<evidence type="ECO:0000313" key="3">
    <source>
        <dbReference type="Proteomes" id="UP001218188"/>
    </source>
</evidence>